<dbReference type="SUPFAM" id="SSF51645">
    <property type="entry name" value="Malate synthase G"/>
    <property type="match status" value="1"/>
</dbReference>
<dbReference type="GO" id="GO:0009436">
    <property type="term" value="P:glyoxylate catabolic process"/>
    <property type="evidence" value="ECO:0007669"/>
    <property type="project" value="TreeGrafter"/>
</dbReference>
<dbReference type="GO" id="GO:0006097">
    <property type="term" value="P:glyoxylate cycle"/>
    <property type="evidence" value="ECO:0007669"/>
    <property type="project" value="InterPro"/>
</dbReference>
<dbReference type="PANTHER" id="PTHR42739:SF1">
    <property type="entry name" value="MALATE SYNTHASE G"/>
    <property type="match status" value="1"/>
</dbReference>
<feature type="domain" description="Malate synthase G alpha-beta insertion" evidence="2">
    <location>
        <begin position="160"/>
        <end position="221"/>
    </location>
</feature>
<dbReference type="GO" id="GO:0000287">
    <property type="term" value="F:magnesium ion binding"/>
    <property type="evidence" value="ECO:0007669"/>
    <property type="project" value="TreeGrafter"/>
</dbReference>
<evidence type="ECO:0000313" key="3">
    <source>
        <dbReference type="EMBL" id="RMN76270.1"/>
    </source>
</evidence>
<evidence type="ECO:0000259" key="1">
    <source>
        <dbReference type="Pfam" id="PF20656"/>
    </source>
</evidence>
<dbReference type="Proteomes" id="UP000269335">
    <property type="component" value="Unassembled WGS sequence"/>
</dbReference>
<dbReference type="Pfam" id="PF20658">
    <property type="entry name" value="MSG_insertion"/>
    <property type="match status" value="1"/>
</dbReference>
<dbReference type="GO" id="GO:0005829">
    <property type="term" value="C:cytosol"/>
    <property type="evidence" value="ECO:0007669"/>
    <property type="project" value="TreeGrafter"/>
</dbReference>
<dbReference type="InterPro" id="IPR046363">
    <property type="entry name" value="MS_N_TIM-barrel_dom"/>
</dbReference>
<dbReference type="PANTHER" id="PTHR42739">
    <property type="entry name" value="MALATE SYNTHASE G"/>
    <property type="match status" value="1"/>
</dbReference>
<comment type="caution">
    <text evidence="3">The sequence shown here is derived from an EMBL/GenBank/DDBJ whole genome shotgun (WGS) entry which is preliminary data.</text>
</comment>
<dbReference type="Gene3D" id="3.20.20.360">
    <property type="entry name" value="Malate synthase, domain 3"/>
    <property type="match status" value="1"/>
</dbReference>
<proteinExistence type="predicted"/>
<dbReference type="Pfam" id="PF20656">
    <property type="entry name" value="MS_N"/>
    <property type="match status" value="1"/>
</dbReference>
<evidence type="ECO:0000259" key="2">
    <source>
        <dbReference type="Pfam" id="PF20658"/>
    </source>
</evidence>
<sequence length="294" mass="32436">MTDFVKCHRLKVAVNLHRLIEEDILPGTHLDTEAFWEGFDALVHDLAPHNRELLAERERLQAELDTWHKAHPGPISDMPAYRNFLSLIGYLQPEPQHVSATTANVDLEISEQAGPQLVVPASNARYALNAANARWGSLYDALYGTDVISTANGAEIRAGYNPLRGAKVIAFARNLLDTSAPLAKGSHNDATGYHIERSELRIALADGSNTVLQQPEKYVGSKANRVSQKRCCSSITACISKSGSTRNTRSAALTLPESRTCCWSRRSRPSSIAKTRSPRWMPMTRCWSTATGWA</sequence>
<gene>
    <name evidence="3" type="ORF">ALQ53_103207</name>
</gene>
<dbReference type="InterPro" id="IPR011076">
    <property type="entry name" value="Malate_synth_sf"/>
</dbReference>
<organism evidence="3 4">
    <name type="scientific">Pseudomonas cannabina</name>
    <dbReference type="NCBI Taxonomy" id="86840"/>
    <lineage>
        <taxon>Bacteria</taxon>
        <taxon>Pseudomonadati</taxon>
        <taxon>Pseudomonadota</taxon>
        <taxon>Gammaproteobacteria</taxon>
        <taxon>Pseudomonadales</taxon>
        <taxon>Pseudomonadaceae</taxon>
        <taxon>Pseudomonas</taxon>
    </lineage>
</organism>
<dbReference type="InterPro" id="IPR006253">
    <property type="entry name" value="Malate_synthG"/>
</dbReference>
<dbReference type="InterPro" id="IPR048356">
    <property type="entry name" value="MS_N"/>
</dbReference>
<evidence type="ECO:0000313" key="4">
    <source>
        <dbReference type="Proteomes" id="UP000269335"/>
    </source>
</evidence>
<accession>A0AB37Q3C3</accession>
<name>A0AB37Q3C3_PSECA</name>
<reference evidence="3 4" key="1">
    <citation type="submission" date="2018-08" db="EMBL/GenBank/DDBJ databases">
        <title>Recombination of ecologically and evolutionarily significant loci maintains genetic cohesion in the Pseudomonas syringae species complex.</title>
        <authorList>
            <person name="Dillon M."/>
            <person name="Thakur S."/>
            <person name="Almeida R.N.D."/>
            <person name="Weir B.S."/>
            <person name="Guttman D.S."/>
        </authorList>
    </citation>
    <scope>NUCLEOTIDE SEQUENCE [LARGE SCALE GENOMIC DNA]</scope>
    <source>
        <strain evidence="3 4">ICMP 15201</strain>
    </source>
</reference>
<dbReference type="InterPro" id="IPR048357">
    <property type="entry name" value="MSG_insertion"/>
</dbReference>
<dbReference type="AlphaFoldDB" id="A0AB37Q3C3"/>
<dbReference type="GO" id="GO:0004474">
    <property type="term" value="F:malate synthase activity"/>
    <property type="evidence" value="ECO:0007669"/>
    <property type="project" value="InterPro"/>
</dbReference>
<feature type="domain" description="Malate synthase N-terminal" evidence="1">
    <location>
        <begin position="25"/>
        <end position="76"/>
    </location>
</feature>
<protein>
    <submittedName>
        <fullName evidence="3">Malate synthase G</fullName>
    </submittedName>
</protein>
<dbReference type="EMBL" id="RBPH01000266">
    <property type="protein sequence ID" value="RMN76270.1"/>
    <property type="molecule type" value="Genomic_DNA"/>
</dbReference>